<dbReference type="GO" id="GO:0008236">
    <property type="term" value="F:serine-type peptidase activity"/>
    <property type="evidence" value="ECO:0007669"/>
    <property type="project" value="UniProtKB-KW"/>
</dbReference>
<dbReference type="PANTHER" id="PTHR20842">
    <property type="entry name" value="PROTEASE S51 ALPHA-ASPARTYL DIPEPTIDASE"/>
    <property type="match status" value="1"/>
</dbReference>
<gene>
    <name evidence="5" type="ORF">Q4I28_001403</name>
</gene>
<dbReference type="PANTHER" id="PTHR20842:SF0">
    <property type="entry name" value="ALPHA-ASPARTYL DIPEPTIDASE"/>
    <property type="match status" value="1"/>
</dbReference>
<evidence type="ECO:0000256" key="2">
    <source>
        <dbReference type="ARBA" id="ARBA00022670"/>
    </source>
</evidence>
<dbReference type="Proteomes" id="UP001501274">
    <property type="component" value="Unassembled WGS sequence"/>
</dbReference>
<keyword evidence="4" id="KW-0720">Serine protease</keyword>
<keyword evidence="6" id="KW-1185">Reference proteome</keyword>
<dbReference type="SUPFAM" id="SSF52317">
    <property type="entry name" value="Class I glutamine amidotransferase-like"/>
    <property type="match status" value="1"/>
</dbReference>
<dbReference type="CDD" id="cd03146">
    <property type="entry name" value="GAT1_Peptidase_E"/>
    <property type="match status" value="1"/>
</dbReference>
<dbReference type="AlphaFoldDB" id="A0AAW3C5L9"/>
<dbReference type="GO" id="GO:0006508">
    <property type="term" value="P:proteolysis"/>
    <property type="evidence" value="ECO:0007669"/>
    <property type="project" value="UniProtKB-KW"/>
</dbReference>
<comment type="similarity">
    <text evidence="1">Belongs to the peptidase S51 family.</text>
</comment>
<evidence type="ECO:0000313" key="6">
    <source>
        <dbReference type="Proteomes" id="UP001501274"/>
    </source>
</evidence>
<proteinExistence type="inferred from homology"/>
<dbReference type="EMBL" id="JBAMZN010000010">
    <property type="protein sequence ID" value="KAL0529138.1"/>
    <property type="molecule type" value="Genomic_DNA"/>
</dbReference>
<reference evidence="5 6" key="1">
    <citation type="submission" date="2024-02" db="EMBL/GenBank/DDBJ databases">
        <title>FIRST GENOME SEQUENCES OF Leishmania (Viannia) shawi, Leishmania (Viannia) lindenbergi AND Leishmania (Viannia) utingensis.</title>
        <authorList>
            <person name="Resadore F."/>
            <person name="Custodio M.G.F."/>
            <person name="Boite M.C."/>
            <person name="Cupolillo E."/>
            <person name="Ferreira G.E.M."/>
        </authorList>
    </citation>
    <scope>NUCLEOTIDE SEQUENCE [LARGE SCALE GENOMIC DNA]</scope>
    <source>
        <strain evidence="5 6">MDAS/BR/1979/M5533</strain>
    </source>
</reference>
<dbReference type="FunFam" id="3.40.50.880:FF:000093">
    <property type="entry name" value="Cyclin 1, putative"/>
    <property type="match status" value="1"/>
</dbReference>
<dbReference type="InterPro" id="IPR005320">
    <property type="entry name" value="Peptidase_S51"/>
</dbReference>
<dbReference type="Gene3D" id="3.40.50.880">
    <property type="match status" value="1"/>
</dbReference>
<sequence length="344" mass="36938">MLTREEEEDMCMQHMNSIRACLAGSGYGAFREPATIDHLISLVATPKTGVVSVAYVGTATYDLAEGQAEQTSLLLQRGCTVRPIQVADPAVKSVNDDDRHFIKATADIVLVSGGNTLYAVRRWEETGLAQLLKDAAARQVVLAGGSAGAICWFTSGHSDSADPATYLQASLKMATLKAGLVPQDQITKMEAELAELSTSWSYIRVHGLNILAGLLCPHFDVTHGNGVRREEDFTKMLKRHPTERGIGLDHWALLILKGDGAYEIVALPGKSRVPTSGDASSSAAVPGVFILDVVDGAVQRRRMPTTGLLSDLLRVPTGPVVSDPFERFHAMENPTASSGSLMQR</sequence>
<name>A0AAW3C5L9_9TRYP</name>
<evidence type="ECO:0000313" key="5">
    <source>
        <dbReference type="EMBL" id="KAL0529138.1"/>
    </source>
</evidence>
<protein>
    <submittedName>
        <fullName evidence="5">Peptidase family S51</fullName>
    </submittedName>
</protein>
<keyword evidence="3" id="KW-0378">Hydrolase</keyword>
<evidence type="ECO:0000256" key="1">
    <source>
        <dbReference type="ARBA" id="ARBA00006534"/>
    </source>
</evidence>
<keyword evidence="2" id="KW-0645">Protease</keyword>
<dbReference type="Pfam" id="PF03575">
    <property type="entry name" value="Peptidase_S51"/>
    <property type="match status" value="1"/>
</dbReference>
<comment type="caution">
    <text evidence="5">The sequence shown here is derived from an EMBL/GenBank/DDBJ whole genome shotgun (WGS) entry which is preliminary data.</text>
</comment>
<dbReference type="InterPro" id="IPR029062">
    <property type="entry name" value="Class_I_gatase-like"/>
</dbReference>
<evidence type="ECO:0000256" key="4">
    <source>
        <dbReference type="ARBA" id="ARBA00022825"/>
    </source>
</evidence>
<organism evidence="5 6">
    <name type="scientific">Leishmania naiffi</name>
    <dbReference type="NCBI Taxonomy" id="5678"/>
    <lineage>
        <taxon>Eukaryota</taxon>
        <taxon>Discoba</taxon>
        <taxon>Euglenozoa</taxon>
        <taxon>Kinetoplastea</taxon>
        <taxon>Metakinetoplastina</taxon>
        <taxon>Trypanosomatida</taxon>
        <taxon>Trypanosomatidae</taxon>
        <taxon>Leishmaniinae</taxon>
        <taxon>Leishmania</taxon>
        <taxon>Leishmania naiffi species complex</taxon>
    </lineage>
</organism>
<evidence type="ECO:0000256" key="3">
    <source>
        <dbReference type="ARBA" id="ARBA00022801"/>
    </source>
</evidence>
<accession>A0AAW3C5L9</accession>